<evidence type="ECO:0000256" key="7">
    <source>
        <dbReference type="ARBA" id="ARBA00023329"/>
    </source>
</evidence>
<feature type="domain" description="MHD" evidence="11">
    <location>
        <begin position="42"/>
        <end position="228"/>
    </location>
</feature>
<comment type="subcellular location">
    <subcellularLocation>
        <location evidence="8 9">Cytoplasm</location>
    </subcellularLocation>
    <subcellularLocation>
        <location evidence="8 9">Cytoplasmic vesicle</location>
        <location evidence="8 9">COPI-coated vesicle membrane</location>
        <topology evidence="8 9">Peripheral membrane protein</topology>
        <orientation evidence="8 9">Cytoplasmic side</orientation>
    </subcellularLocation>
    <subcellularLocation>
        <location evidence="8 9">Golgi apparatus membrane</location>
        <topology evidence="8 9">Peripheral membrane protein</topology>
        <orientation evidence="8 9">Cytoplasmic side</orientation>
    </subcellularLocation>
</comment>
<keyword evidence="8" id="KW-0472">Membrane</keyword>
<evidence type="ECO:0000256" key="10">
    <source>
        <dbReference type="SAM" id="MobiDB-lite"/>
    </source>
</evidence>
<dbReference type="Pfam" id="PF00928">
    <property type="entry name" value="Adap_comp_sub"/>
    <property type="match status" value="1"/>
</dbReference>
<feature type="non-terminal residue" evidence="12">
    <location>
        <position position="228"/>
    </location>
</feature>
<evidence type="ECO:0000256" key="1">
    <source>
        <dbReference type="ARBA" id="ARBA00010516"/>
    </source>
</evidence>
<protein>
    <recommendedName>
        <fullName evidence="8">Coatomer subunit delta</fullName>
    </recommendedName>
</protein>
<dbReference type="PANTHER" id="PTHR10121:SF0">
    <property type="entry name" value="COATOMER SUBUNIT DELTA"/>
    <property type="match status" value="1"/>
</dbReference>
<dbReference type="KEGG" id="adl:AURDEDRAFT_178297"/>
<reference evidence="13" key="1">
    <citation type="journal article" date="2012" name="Science">
        <title>The Paleozoic origin of enzymatic lignin decomposition reconstructed from 31 fungal genomes.</title>
        <authorList>
            <person name="Floudas D."/>
            <person name="Binder M."/>
            <person name="Riley R."/>
            <person name="Barry K."/>
            <person name="Blanchette R.A."/>
            <person name="Henrissat B."/>
            <person name="Martinez A.T."/>
            <person name="Otillar R."/>
            <person name="Spatafora J.W."/>
            <person name="Yadav J.S."/>
            <person name="Aerts A."/>
            <person name="Benoit I."/>
            <person name="Boyd A."/>
            <person name="Carlson A."/>
            <person name="Copeland A."/>
            <person name="Coutinho P.M."/>
            <person name="de Vries R.P."/>
            <person name="Ferreira P."/>
            <person name="Findley K."/>
            <person name="Foster B."/>
            <person name="Gaskell J."/>
            <person name="Glotzer D."/>
            <person name="Gorecki P."/>
            <person name="Heitman J."/>
            <person name="Hesse C."/>
            <person name="Hori C."/>
            <person name="Igarashi K."/>
            <person name="Jurgens J.A."/>
            <person name="Kallen N."/>
            <person name="Kersten P."/>
            <person name="Kohler A."/>
            <person name="Kuees U."/>
            <person name="Kumar T.K.A."/>
            <person name="Kuo A."/>
            <person name="LaButti K."/>
            <person name="Larrondo L.F."/>
            <person name="Lindquist E."/>
            <person name="Ling A."/>
            <person name="Lombard V."/>
            <person name="Lucas S."/>
            <person name="Lundell T."/>
            <person name="Martin R."/>
            <person name="McLaughlin D.J."/>
            <person name="Morgenstern I."/>
            <person name="Morin E."/>
            <person name="Murat C."/>
            <person name="Nagy L.G."/>
            <person name="Nolan M."/>
            <person name="Ohm R.A."/>
            <person name="Patyshakuliyeva A."/>
            <person name="Rokas A."/>
            <person name="Ruiz-Duenas F.J."/>
            <person name="Sabat G."/>
            <person name="Salamov A."/>
            <person name="Samejima M."/>
            <person name="Schmutz J."/>
            <person name="Slot J.C."/>
            <person name="St John F."/>
            <person name="Stenlid J."/>
            <person name="Sun H."/>
            <person name="Sun S."/>
            <person name="Syed K."/>
            <person name="Tsang A."/>
            <person name="Wiebenga A."/>
            <person name="Young D."/>
            <person name="Pisabarro A."/>
            <person name="Eastwood D.C."/>
            <person name="Martin F."/>
            <person name="Cullen D."/>
            <person name="Grigoriev I.V."/>
            <person name="Hibbett D.S."/>
        </authorList>
    </citation>
    <scope>NUCLEOTIDE SEQUENCE [LARGE SCALE GENOMIC DNA]</scope>
    <source>
        <strain evidence="13">TFB10046</strain>
    </source>
</reference>
<dbReference type="GO" id="GO:0006888">
    <property type="term" value="P:endoplasmic reticulum to Golgi vesicle-mediated transport"/>
    <property type="evidence" value="ECO:0007669"/>
    <property type="project" value="TreeGrafter"/>
</dbReference>
<keyword evidence="13" id="KW-1185">Reference proteome</keyword>
<evidence type="ECO:0000259" key="11">
    <source>
        <dbReference type="PROSITE" id="PS51072"/>
    </source>
</evidence>
<keyword evidence="4 8" id="KW-0931">ER-Golgi transport</keyword>
<dbReference type="InterPro" id="IPR036168">
    <property type="entry name" value="AP2_Mu_C_sf"/>
</dbReference>
<feature type="compositionally biased region" description="Low complexity" evidence="10">
    <location>
        <begin position="23"/>
        <end position="34"/>
    </location>
</feature>
<dbReference type="OrthoDB" id="10266042at2759"/>
<proteinExistence type="inferred from homology"/>
<feature type="region of interest" description="Disordered" evidence="10">
    <location>
        <begin position="22"/>
        <end position="49"/>
    </location>
</feature>
<dbReference type="InterPro" id="IPR027059">
    <property type="entry name" value="Coatomer_dsu"/>
</dbReference>
<dbReference type="InParanoid" id="J0CQV9"/>
<dbReference type="eggNOG" id="KOG2635">
    <property type="taxonomic scope" value="Eukaryota"/>
</dbReference>
<dbReference type="Proteomes" id="UP000006514">
    <property type="component" value="Unassembled WGS sequence"/>
</dbReference>
<keyword evidence="6 8" id="KW-0333">Golgi apparatus</keyword>
<gene>
    <name evidence="12" type="ORF">AURDEDRAFT_178297</name>
</gene>
<evidence type="ECO:0000256" key="8">
    <source>
        <dbReference type="RuleBase" id="RU364018"/>
    </source>
</evidence>
<dbReference type="AlphaFoldDB" id="J0CQV9"/>
<sequence>MATIDGAHEIEMVINHFADETTRASTRWSSTSSRQPRNRPARDRQRAKVPRRFNTAVVELYKKAIRPMTNAVVINLFKKTIPKATLRAMLNSNRTRTSRLHRRRGDRAIALKDKSRSFPVGQPLGVLKWRYADKDEAVVPLSINCWPTPNNDGTCDVNIEYELEASQLTLRDLTISIPLPTGSYPTVAGDAQWSLNVHTHALDWRVPLVDGDSPSGSLEFSVAGHDPS</sequence>
<comment type="subunit">
    <text evidence="8">Oligomeric complex that consists of at least the alpha, beta, beta', gamma, delta, epsilon and zeta subunits.</text>
</comment>
<evidence type="ECO:0000256" key="4">
    <source>
        <dbReference type="ARBA" id="ARBA00022892"/>
    </source>
</evidence>
<evidence type="ECO:0000256" key="9">
    <source>
        <dbReference type="RuleBase" id="RU366052"/>
    </source>
</evidence>
<dbReference type="PANTHER" id="PTHR10121">
    <property type="entry name" value="COATOMER SUBUNIT DELTA"/>
    <property type="match status" value="1"/>
</dbReference>
<keyword evidence="3 8" id="KW-0963">Cytoplasm</keyword>
<keyword evidence="2 8" id="KW-0813">Transport</keyword>
<comment type="similarity">
    <text evidence="1 8">Belongs to the adaptor complexes medium subunit family. Delta-COP subfamily.</text>
</comment>
<evidence type="ECO:0000256" key="3">
    <source>
        <dbReference type="ARBA" id="ARBA00022490"/>
    </source>
</evidence>
<dbReference type="PROSITE" id="PS51072">
    <property type="entry name" value="MHD"/>
    <property type="match status" value="1"/>
</dbReference>
<dbReference type="GO" id="GO:0051645">
    <property type="term" value="P:Golgi localization"/>
    <property type="evidence" value="ECO:0007669"/>
    <property type="project" value="TreeGrafter"/>
</dbReference>
<organism evidence="12 13">
    <name type="scientific">Auricularia subglabra (strain TFB-10046 / SS5)</name>
    <name type="common">White-rot fungus</name>
    <name type="synonym">Auricularia delicata (strain TFB10046)</name>
    <dbReference type="NCBI Taxonomy" id="717982"/>
    <lineage>
        <taxon>Eukaryota</taxon>
        <taxon>Fungi</taxon>
        <taxon>Dikarya</taxon>
        <taxon>Basidiomycota</taxon>
        <taxon>Agaricomycotina</taxon>
        <taxon>Agaricomycetes</taxon>
        <taxon>Auriculariales</taxon>
        <taxon>Auriculariaceae</taxon>
        <taxon>Auricularia</taxon>
    </lineage>
</organism>
<comment type="function">
    <text evidence="8">The coatomer is a cytosolic protein complex that binds to dilysine motifs and reversibly associates with Golgi non-clathrin-coated vesicles, which further mediate biosynthetic protein transport from the ER, via the Golgi up to the trans Golgi network. Coatomer complex is required for budding from Golgi membranes, and is essential for the retrograde Golgi-to-ER transport of dilysine-tagged proteins.</text>
</comment>
<dbReference type="EMBL" id="JH688806">
    <property type="protein sequence ID" value="EJD32609.1"/>
    <property type="molecule type" value="Genomic_DNA"/>
</dbReference>
<evidence type="ECO:0000313" key="13">
    <source>
        <dbReference type="Proteomes" id="UP000006514"/>
    </source>
</evidence>
<dbReference type="SUPFAM" id="SSF49447">
    <property type="entry name" value="Second domain of Mu2 adaptin subunit (ap50) of ap2 adaptor"/>
    <property type="match status" value="1"/>
</dbReference>
<keyword evidence="5 8" id="KW-0653">Protein transport</keyword>
<evidence type="ECO:0000313" key="12">
    <source>
        <dbReference type="EMBL" id="EJD32609.1"/>
    </source>
</evidence>
<dbReference type="InterPro" id="IPR028565">
    <property type="entry name" value="MHD"/>
</dbReference>
<dbReference type="CDD" id="cd09254">
    <property type="entry name" value="AP_delta-COPI_MHD"/>
    <property type="match status" value="1"/>
</dbReference>
<evidence type="ECO:0000256" key="2">
    <source>
        <dbReference type="ARBA" id="ARBA00022448"/>
    </source>
</evidence>
<dbReference type="GO" id="GO:0015031">
    <property type="term" value="P:protein transport"/>
    <property type="evidence" value="ECO:0007669"/>
    <property type="project" value="UniProtKB-KW"/>
</dbReference>
<keyword evidence="7 8" id="KW-0968">Cytoplasmic vesicle</keyword>
<evidence type="ECO:0000256" key="6">
    <source>
        <dbReference type="ARBA" id="ARBA00023034"/>
    </source>
</evidence>
<name>J0CQV9_AURST</name>
<dbReference type="GO" id="GO:0006890">
    <property type="term" value="P:retrograde vesicle-mediated transport, Golgi to endoplasmic reticulum"/>
    <property type="evidence" value="ECO:0007669"/>
    <property type="project" value="UniProtKB-UniRule"/>
</dbReference>
<dbReference type="GO" id="GO:0000139">
    <property type="term" value="C:Golgi membrane"/>
    <property type="evidence" value="ECO:0007669"/>
    <property type="project" value="UniProtKB-SubCell"/>
</dbReference>
<accession>J0CQV9</accession>
<dbReference type="GO" id="GO:0030126">
    <property type="term" value="C:COPI vesicle coat"/>
    <property type="evidence" value="ECO:0007669"/>
    <property type="project" value="UniProtKB-UniRule"/>
</dbReference>
<evidence type="ECO:0000256" key="5">
    <source>
        <dbReference type="ARBA" id="ARBA00022927"/>
    </source>
</evidence>